<evidence type="ECO:0000313" key="4">
    <source>
        <dbReference type="Proteomes" id="UP000004578"/>
    </source>
</evidence>
<protein>
    <submittedName>
        <fullName evidence="3">Uncharacterized protein</fullName>
    </submittedName>
</protein>
<feature type="region of interest" description="Disordered" evidence="1">
    <location>
        <begin position="1"/>
        <end position="58"/>
    </location>
</feature>
<keyword evidence="2" id="KW-0812">Transmembrane</keyword>
<name>J0MM85_9ACTO</name>
<keyword evidence="2" id="KW-0472">Membrane</keyword>
<proteinExistence type="predicted"/>
<accession>J0MM85</accession>
<feature type="transmembrane region" description="Helical" evidence="2">
    <location>
        <begin position="118"/>
        <end position="137"/>
    </location>
</feature>
<sequence length="142" mass="15428">MTEPGIPGYEADSLLDDAAMPQPDVCAPKTGRPSAPPTATETHGDADLDAPVPPGPDLPSGDIGPKWIVEATKWHPFLALFAAYAYSRYSGAATRAEKMDRAAEQYTFFYATMKVCDWIFLLIMLLALAALVGWAVWKLLIK</sequence>
<dbReference type="PATRIC" id="fig|1125717.3.peg.1972"/>
<evidence type="ECO:0000313" key="3">
    <source>
        <dbReference type="EMBL" id="EJF35334.1"/>
    </source>
</evidence>
<dbReference type="AlphaFoldDB" id="J0MM85"/>
<comment type="caution">
    <text evidence="3">The sequence shown here is derived from an EMBL/GenBank/DDBJ whole genome shotgun (WGS) entry which is preliminary data.</text>
</comment>
<evidence type="ECO:0000256" key="1">
    <source>
        <dbReference type="SAM" id="MobiDB-lite"/>
    </source>
</evidence>
<dbReference type="RefSeq" id="WP_005872898.1">
    <property type="nucleotide sequence ID" value="NZ_AKFS01000302.1"/>
</dbReference>
<evidence type="ECO:0000256" key="2">
    <source>
        <dbReference type="SAM" id="Phobius"/>
    </source>
</evidence>
<dbReference type="Proteomes" id="UP000004578">
    <property type="component" value="Unassembled WGS sequence"/>
</dbReference>
<keyword evidence="4" id="KW-1185">Reference proteome</keyword>
<gene>
    <name evidence="3" type="ORF">HMPREF1317_0091</name>
</gene>
<keyword evidence="2" id="KW-1133">Transmembrane helix</keyword>
<reference evidence="3 4" key="1">
    <citation type="submission" date="2012-05" db="EMBL/GenBank/DDBJ databases">
        <authorList>
            <person name="Harkins D.M."/>
            <person name="Madupu R."/>
            <person name="Durkin A.S."/>
            <person name="Torralba M."/>
            <person name="Methe B."/>
            <person name="Sutton G.G."/>
            <person name="Nelson K.E."/>
        </authorList>
    </citation>
    <scope>NUCLEOTIDE SEQUENCE [LARGE SCALE GENOMIC DNA]</scope>
    <source>
        <strain evidence="3 4">F0490</strain>
    </source>
</reference>
<organism evidence="3 4">
    <name type="scientific">Schaalia georgiae F0490</name>
    <dbReference type="NCBI Taxonomy" id="1125717"/>
    <lineage>
        <taxon>Bacteria</taxon>
        <taxon>Bacillati</taxon>
        <taxon>Actinomycetota</taxon>
        <taxon>Actinomycetes</taxon>
        <taxon>Actinomycetales</taxon>
        <taxon>Actinomycetaceae</taxon>
        <taxon>Schaalia</taxon>
    </lineage>
</organism>
<dbReference type="EMBL" id="AKFS01000302">
    <property type="protein sequence ID" value="EJF35334.1"/>
    <property type="molecule type" value="Genomic_DNA"/>
</dbReference>